<dbReference type="PROSITE" id="PS50095">
    <property type="entry name" value="PLAT"/>
    <property type="match status" value="1"/>
</dbReference>
<dbReference type="SMART" id="SM00308">
    <property type="entry name" value="LH2"/>
    <property type="match status" value="1"/>
</dbReference>
<feature type="transmembrane region" description="Helical" evidence="8">
    <location>
        <begin position="1411"/>
        <end position="1432"/>
    </location>
</feature>
<protein>
    <recommendedName>
        <fullName evidence="9">PLAT domain-containing protein</fullName>
    </recommendedName>
</protein>
<keyword evidence="5 8" id="KW-1133">Transmembrane helix</keyword>
<keyword evidence="4" id="KW-0732">Signal</keyword>
<feature type="domain" description="PLAT" evidence="9">
    <location>
        <begin position="590"/>
        <end position="709"/>
    </location>
</feature>
<name>A0A5N4ARK6_PHOPY</name>
<evidence type="ECO:0000256" key="6">
    <source>
        <dbReference type="ARBA" id="ARBA00023136"/>
    </source>
</evidence>
<evidence type="ECO:0000256" key="5">
    <source>
        <dbReference type="ARBA" id="ARBA00022989"/>
    </source>
</evidence>
<dbReference type="InterPro" id="IPR046791">
    <property type="entry name" value="Polycystin_dom"/>
</dbReference>
<feature type="transmembrane region" description="Helical" evidence="8">
    <location>
        <begin position="547"/>
        <end position="568"/>
    </location>
</feature>
<accession>A0A5N4ARK6</accession>
<dbReference type="EMBL" id="VVIM01000005">
    <property type="protein sequence ID" value="KAB0799960.1"/>
    <property type="molecule type" value="Genomic_DNA"/>
</dbReference>
<sequence>MFTGTIEDVIKGLKGVYEGTIKFWTGLPVKWLGEQNEVECTTQTMHVILRDLQNTKFNLTPENLIELANFKVQMMDDLKELDFGMDLDYARIVLGVLLTSSETALQMGAKNAKEYYKTAEAMKRTADKALLIIEESVEPILFMADVILYASGMVDLWILLSIPNEGDIKPPDVVSNKNDAVGDILMEDITENYDQYESLDPERDTKIAYYRETWRLMEESFLNVARTLLQATVDGDDGIDINTSKLRFQLISEPTNVLYYIEIGWAPVYKVKFQPKLAKLYDWYKYLSVLVVEFKSNESNPLWYDLSKEYYRLPVLYVQLFDTRSSVGMIEDLLRIEFNIQKDTNPETMSGDYNQFLAIAPLKLEKWIPSRMERLINVHRIDVNHGAALFINFQIAEKESLEVLVTYNKVPLWEQFDDARYSQQVKTFYAPNKLYISFIPHELTKYGDVWGYIAVRPAKSNVHMERDTSDISINYNVSFKIFTCAYWSVAFNTWLTDACFISEESTPQYLVCVCHHFSSFVRVTFDAQHVLVPFHSLKVVIQRQICFIAYIAVFLALALYCLILCCGVKKGVELNQTMYYLADNIPVNAYGYILCVKTGIQSDAGTTSNITIIVEGTNCDSKPHLINYPDPEMRLLQRDQEDTFVFTTECFLGDIIQIALWHDSVGARPSWYCEWLTVMDMQTKKEYYFQVNAWFSVLDKETRPLRVKVVDEKIRKKLRDRMGCISRLAQTAKDHLFNLCQTFQTTDLPFFHRMTLILSIHLLTFSCAFSMYGVPKLRMYDSLGFGEISINAHVIACSLFAGATSYFTHIAIVTLFRYAFYKNLFTHQTMFLVVLPWIMLITVLLGSFTFLIIYGFWLPYISSVLFMISSGFAILQIIFIFEGAHIIFKNLIFFDVVKLNRFVTGMAAVIHETEYQRDKLYEKFGPFLLRPFFSEKYKPLTRTEWLVKREKEWARRRYSRFMTDTILYILYFLTLLLFIIYTKNSTIGDASTNLKQIIDGSAWNEYYRFSKVRTTEDIYNYLSQTLKSAINANNWYNGWFERNPGLMRDFNTKIIGIGRLRQIRVSEGCTVAPQFASYFEKNCMPEYSWLNRDEKVYVQKWKVFNASDKRNIISKVWAYLNEGFTFVGDSGNYPSGGYVAYLPRDKVNYPTTLGHFQENNWLDKRTRLISLEFLAYNANANTFHAVMFVIEKLATGLFIQSERMDTFEAVSANDTDKQITLIIFFVFVMLTVLLLARNLLEAGNYWALYSHDFWCIWDFCTLLITSIFSIFSAYKFYLIEAFFQRMSTSRQNTMLEYKDIVIVQRMITFFLGLSFAMILIRIFSIMQLTKSFRLIKSAFGAIWKSAVCLLIVHLLMLLTFSLCANCFFGSRVKDFRHFSTSFETLVLLSMTHYNSFDYNNFWEKASLARPFYIFFASIMLIIKGFYIAIILVQFQNGRRNIGLDATYKFTDYLRDEYKFRRGLVLRKKKRFAGGGLPNPVAALNQTPTVSPKEWSLRNKNVYSISDYRLYVMSLVAKSVILQDAAGVVATDSDEMYALAFHILCKQEDDSAQFTGFRSPESSPIIVSDFRFKQMERVAHNILLKGAGPMGGFEQNMSEYMERVNEQLDFTKNTLSTIKDVLAHIAVIKHETEEDNT</sequence>
<feature type="transmembrane region" description="Helical" evidence="8">
    <location>
        <begin position="1256"/>
        <end position="1279"/>
    </location>
</feature>
<feature type="transmembrane region" description="Helical" evidence="8">
    <location>
        <begin position="830"/>
        <end position="854"/>
    </location>
</feature>
<dbReference type="InterPro" id="IPR051223">
    <property type="entry name" value="Polycystin"/>
</dbReference>
<feature type="transmembrane region" description="Helical" evidence="8">
    <location>
        <begin position="1342"/>
        <end position="1368"/>
    </location>
</feature>
<comment type="similarity">
    <text evidence="2">Belongs to the polycystin family.</text>
</comment>
<dbReference type="InterPro" id="IPR013122">
    <property type="entry name" value="PKD1_2_channel"/>
</dbReference>
<evidence type="ECO:0000313" key="11">
    <source>
        <dbReference type="Proteomes" id="UP000327044"/>
    </source>
</evidence>
<feature type="transmembrane region" description="Helical" evidence="8">
    <location>
        <begin position="754"/>
        <end position="772"/>
    </location>
</feature>
<feature type="transmembrane region" description="Helical" evidence="8">
    <location>
        <begin position="792"/>
        <end position="818"/>
    </location>
</feature>
<feature type="transmembrane region" description="Helical" evidence="8">
    <location>
        <begin position="1300"/>
        <end position="1322"/>
    </location>
</feature>
<dbReference type="Gene3D" id="2.60.60.20">
    <property type="entry name" value="PLAT/LH2 domain"/>
    <property type="match status" value="1"/>
</dbReference>
<dbReference type="Pfam" id="PF01477">
    <property type="entry name" value="PLAT"/>
    <property type="match status" value="1"/>
</dbReference>
<dbReference type="PANTHER" id="PTHR10877:SF183">
    <property type="entry name" value="AT14535P-RELATED"/>
    <property type="match status" value="1"/>
</dbReference>
<dbReference type="SUPFAM" id="SSF49723">
    <property type="entry name" value="Lipase/lipooxygenase domain (PLAT/LH2 domain)"/>
    <property type="match status" value="1"/>
</dbReference>
<evidence type="ECO:0000256" key="2">
    <source>
        <dbReference type="ARBA" id="ARBA00007200"/>
    </source>
</evidence>
<evidence type="ECO:0000256" key="4">
    <source>
        <dbReference type="ARBA" id="ARBA00022729"/>
    </source>
</evidence>
<comment type="subcellular location">
    <subcellularLocation>
        <location evidence="1">Membrane</location>
        <topology evidence="1">Multi-pass membrane protein</topology>
    </subcellularLocation>
</comment>
<proteinExistence type="inferred from homology"/>
<gene>
    <name evidence="10" type="ORF">PPYR_07840</name>
</gene>
<evidence type="ECO:0000256" key="8">
    <source>
        <dbReference type="SAM" id="Phobius"/>
    </source>
</evidence>
<evidence type="ECO:0000256" key="1">
    <source>
        <dbReference type="ARBA" id="ARBA00004141"/>
    </source>
</evidence>
<evidence type="ECO:0000256" key="3">
    <source>
        <dbReference type="ARBA" id="ARBA00022692"/>
    </source>
</evidence>
<dbReference type="GO" id="GO:0016020">
    <property type="term" value="C:membrane"/>
    <property type="evidence" value="ECO:0007669"/>
    <property type="project" value="UniProtKB-SubCell"/>
</dbReference>
<dbReference type="InterPro" id="IPR001024">
    <property type="entry name" value="PLAT/LH2_dom"/>
</dbReference>
<organism evidence="10 11">
    <name type="scientific">Photinus pyralis</name>
    <name type="common">Common eastern firefly</name>
    <name type="synonym">Lampyris pyralis</name>
    <dbReference type="NCBI Taxonomy" id="7054"/>
    <lineage>
        <taxon>Eukaryota</taxon>
        <taxon>Metazoa</taxon>
        <taxon>Ecdysozoa</taxon>
        <taxon>Arthropoda</taxon>
        <taxon>Hexapoda</taxon>
        <taxon>Insecta</taxon>
        <taxon>Pterygota</taxon>
        <taxon>Neoptera</taxon>
        <taxon>Endopterygota</taxon>
        <taxon>Coleoptera</taxon>
        <taxon>Polyphaga</taxon>
        <taxon>Elateriformia</taxon>
        <taxon>Elateroidea</taxon>
        <taxon>Lampyridae</taxon>
        <taxon>Lampyrinae</taxon>
        <taxon>Photinus</taxon>
    </lineage>
</organism>
<feature type="transmembrane region" description="Helical" evidence="8">
    <location>
        <begin position="961"/>
        <end position="981"/>
    </location>
</feature>
<comment type="caution">
    <text evidence="10">The sequence shown here is derived from an EMBL/GenBank/DDBJ whole genome shotgun (WGS) entry which is preliminary data.</text>
</comment>
<evidence type="ECO:0000313" key="10">
    <source>
        <dbReference type="EMBL" id="KAB0799960.1"/>
    </source>
</evidence>
<dbReference type="PANTHER" id="PTHR10877">
    <property type="entry name" value="POLYCYSTIN FAMILY MEMBER"/>
    <property type="match status" value="1"/>
</dbReference>
<dbReference type="InParanoid" id="A0A5N4ARK6"/>
<keyword evidence="6 8" id="KW-0472">Membrane</keyword>
<dbReference type="Pfam" id="PF08016">
    <property type="entry name" value="PKD_channel"/>
    <property type="match status" value="1"/>
</dbReference>
<feature type="transmembrane region" description="Helical" evidence="8">
    <location>
        <begin position="1219"/>
        <end position="1236"/>
    </location>
</feature>
<evidence type="ECO:0000256" key="7">
    <source>
        <dbReference type="PROSITE-ProRule" id="PRU00152"/>
    </source>
</evidence>
<evidence type="ECO:0000259" key="9">
    <source>
        <dbReference type="PROSITE" id="PS50095"/>
    </source>
</evidence>
<keyword evidence="3 8" id="KW-0812">Transmembrane</keyword>
<keyword evidence="11" id="KW-1185">Reference proteome</keyword>
<dbReference type="InterPro" id="IPR036392">
    <property type="entry name" value="PLAT/LH2_dom_sf"/>
</dbReference>
<comment type="caution">
    <text evidence="7">Lacks conserved residue(s) required for the propagation of feature annotation.</text>
</comment>
<reference evidence="10 11" key="1">
    <citation type="journal article" date="2018" name="Elife">
        <title>Firefly genomes illuminate parallel origins of bioluminescence in beetles.</title>
        <authorList>
            <person name="Fallon T.R."/>
            <person name="Lower S.E."/>
            <person name="Chang C.H."/>
            <person name="Bessho-Uehara M."/>
            <person name="Martin G.J."/>
            <person name="Bewick A.J."/>
            <person name="Behringer M."/>
            <person name="Debat H.J."/>
            <person name="Wong I."/>
            <person name="Day J.C."/>
            <person name="Suvorov A."/>
            <person name="Silva C.J."/>
            <person name="Stanger-Hall K.F."/>
            <person name="Hall D.W."/>
            <person name="Schmitz R.J."/>
            <person name="Nelson D.R."/>
            <person name="Lewis S.M."/>
            <person name="Shigenobu S."/>
            <person name="Bybee S.M."/>
            <person name="Larracuente A.M."/>
            <person name="Oba Y."/>
            <person name="Weng J.K."/>
        </authorList>
    </citation>
    <scope>NUCLEOTIDE SEQUENCE [LARGE SCALE GENOMIC DNA]</scope>
    <source>
        <strain evidence="10">1611_PpyrPB1</strain>
        <tissue evidence="10">Whole body</tissue>
    </source>
</reference>
<dbReference type="Proteomes" id="UP000327044">
    <property type="component" value="Unassembled WGS sequence"/>
</dbReference>
<dbReference type="Pfam" id="PF20519">
    <property type="entry name" value="Polycystin_dom"/>
    <property type="match status" value="1"/>
</dbReference>